<dbReference type="AlphaFoldDB" id="A0A0R1HU51"/>
<sequence>MVGNISSILGGIQVTIGEKLKKCRANTAFTQADIAEKLHLSRKTISGWETGRNYPDIGSLIKLSEIYKVSLEDLVRDERMLEHFDEQKKSRGRESSILKISYWINVVFLMLEIIEVMRINGFHFTLIPLILTINLIVFLSHFDGWNRFKSTFYVVKVLLVLTAVFIVASVVSVLNPDVVSALAIQDASAVSGVMLARMVSAMLLTISIVVVIFFRNPRE</sequence>
<comment type="caution">
    <text evidence="4">The sequence shown here is derived from an EMBL/GenBank/DDBJ whole genome shotgun (WGS) entry which is preliminary data.</text>
</comment>
<dbReference type="PANTHER" id="PTHR46558:SF15">
    <property type="entry name" value="HELIX-TURN-HELIX DOMAIN PROTEIN"/>
    <property type="match status" value="1"/>
</dbReference>
<dbReference type="CDD" id="cd00093">
    <property type="entry name" value="HTH_XRE"/>
    <property type="match status" value="1"/>
</dbReference>
<protein>
    <submittedName>
        <fullName evidence="4">Transcription regulator</fullName>
    </submittedName>
</protein>
<feature type="domain" description="HTH cro/C1-type" evidence="3">
    <location>
        <begin position="20"/>
        <end position="74"/>
    </location>
</feature>
<dbReference type="OrthoDB" id="9805856at2"/>
<dbReference type="PATRIC" id="fig|1302272.5.peg.820"/>
<name>A0A0R1HU51_9LACO</name>
<evidence type="ECO:0000256" key="1">
    <source>
        <dbReference type="ARBA" id="ARBA00023125"/>
    </source>
</evidence>
<feature type="transmembrane region" description="Helical" evidence="2">
    <location>
        <begin position="151"/>
        <end position="174"/>
    </location>
</feature>
<evidence type="ECO:0000313" key="5">
    <source>
        <dbReference type="Proteomes" id="UP000050911"/>
    </source>
</evidence>
<dbReference type="Proteomes" id="UP000050911">
    <property type="component" value="Unassembled WGS sequence"/>
</dbReference>
<dbReference type="Gene3D" id="1.10.260.40">
    <property type="entry name" value="lambda repressor-like DNA-binding domains"/>
    <property type="match status" value="1"/>
</dbReference>
<evidence type="ECO:0000256" key="2">
    <source>
        <dbReference type="SAM" id="Phobius"/>
    </source>
</evidence>
<dbReference type="PANTHER" id="PTHR46558">
    <property type="entry name" value="TRACRIPTIONAL REGULATORY PROTEIN-RELATED-RELATED"/>
    <property type="match status" value="1"/>
</dbReference>
<keyword evidence="1" id="KW-0238">DNA-binding</keyword>
<dbReference type="InterPro" id="IPR010982">
    <property type="entry name" value="Lambda_DNA-bd_dom_sf"/>
</dbReference>
<feature type="transmembrane region" description="Helical" evidence="2">
    <location>
        <begin position="120"/>
        <end position="139"/>
    </location>
</feature>
<dbReference type="GO" id="GO:0003677">
    <property type="term" value="F:DNA binding"/>
    <property type="evidence" value="ECO:0007669"/>
    <property type="project" value="UniProtKB-KW"/>
</dbReference>
<keyword evidence="2" id="KW-0472">Membrane</keyword>
<evidence type="ECO:0000313" key="4">
    <source>
        <dbReference type="EMBL" id="KRK46930.1"/>
    </source>
</evidence>
<gene>
    <name evidence="4" type="ORF">FC96_GL000820</name>
</gene>
<dbReference type="SMART" id="SM00530">
    <property type="entry name" value="HTH_XRE"/>
    <property type="match status" value="1"/>
</dbReference>
<accession>A0A0R1HU51</accession>
<dbReference type="EMBL" id="AZCX01000014">
    <property type="protein sequence ID" value="KRK46930.1"/>
    <property type="molecule type" value="Genomic_DNA"/>
</dbReference>
<organism evidence="4 5">
    <name type="scientific">Secundilactobacillus kimchicus JCM 15530</name>
    <dbReference type="NCBI Taxonomy" id="1302272"/>
    <lineage>
        <taxon>Bacteria</taxon>
        <taxon>Bacillati</taxon>
        <taxon>Bacillota</taxon>
        <taxon>Bacilli</taxon>
        <taxon>Lactobacillales</taxon>
        <taxon>Lactobacillaceae</taxon>
        <taxon>Secundilactobacillus</taxon>
    </lineage>
</organism>
<keyword evidence="2" id="KW-0812">Transmembrane</keyword>
<dbReference type="Pfam" id="PF01381">
    <property type="entry name" value="HTH_3"/>
    <property type="match status" value="1"/>
</dbReference>
<reference evidence="4 5" key="1">
    <citation type="journal article" date="2015" name="Genome Announc.">
        <title>Expanding the biotechnology potential of lactobacilli through comparative genomics of 213 strains and associated genera.</title>
        <authorList>
            <person name="Sun Z."/>
            <person name="Harris H.M."/>
            <person name="McCann A."/>
            <person name="Guo C."/>
            <person name="Argimon S."/>
            <person name="Zhang W."/>
            <person name="Yang X."/>
            <person name="Jeffery I.B."/>
            <person name="Cooney J.C."/>
            <person name="Kagawa T.F."/>
            <person name="Liu W."/>
            <person name="Song Y."/>
            <person name="Salvetti E."/>
            <person name="Wrobel A."/>
            <person name="Rasinkangas P."/>
            <person name="Parkhill J."/>
            <person name="Rea M.C."/>
            <person name="O'Sullivan O."/>
            <person name="Ritari J."/>
            <person name="Douillard F.P."/>
            <person name="Paul Ross R."/>
            <person name="Yang R."/>
            <person name="Briner A.E."/>
            <person name="Felis G.E."/>
            <person name="de Vos W.M."/>
            <person name="Barrangou R."/>
            <person name="Klaenhammer T.R."/>
            <person name="Caufield P.W."/>
            <person name="Cui Y."/>
            <person name="Zhang H."/>
            <person name="O'Toole P.W."/>
        </authorList>
    </citation>
    <scope>NUCLEOTIDE SEQUENCE [LARGE SCALE GENOMIC DNA]</scope>
    <source>
        <strain evidence="4 5">JCM 15530</strain>
    </source>
</reference>
<proteinExistence type="predicted"/>
<keyword evidence="2" id="KW-1133">Transmembrane helix</keyword>
<dbReference type="InterPro" id="IPR001387">
    <property type="entry name" value="Cro/C1-type_HTH"/>
</dbReference>
<feature type="transmembrane region" description="Helical" evidence="2">
    <location>
        <begin position="194"/>
        <end position="214"/>
    </location>
</feature>
<evidence type="ECO:0000259" key="3">
    <source>
        <dbReference type="PROSITE" id="PS50943"/>
    </source>
</evidence>
<dbReference type="PROSITE" id="PS50943">
    <property type="entry name" value="HTH_CROC1"/>
    <property type="match status" value="1"/>
</dbReference>
<keyword evidence="5" id="KW-1185">Reference proteome</keyword>
<dbReference type="SUPFAM" id="SSF47413">
    <property type="entry name" value="lambda repressor-like DNA-binding domains"/>
    <property type="match status" value="1"/>
</dbReference>
<dbReference type="STRING" id="1302272.FC96_GL000820"/>